<dbReference type="InterPro" id="IPR051678">
    <property type="entry name" value="AGP_Transferase"/>
</dbReference>
<accession>A0A2K2F5K1</accession>
<protein>
    <submittedName>
        <fullName evidence="2">Aminoglycoside phosphotransferase</fullName>
    </submittedName>
</protein>
<dbReference type="Pfam" id="PF01636">
    <property type="entry name" value="APH"/>
    <property type="match status" value="1"/>
</dbReference>
<dbReference type="RefSeq" id="WP_103082311.1">
    <property type="nucleotide sequence ID" value="NZ_CP021850.1"/>
</dbReference>
<dbReference type="PANTHER" id="PTHR21310:SF42">
    <property type="entry name" value="BIFUNCTIONAL AAC_APH"/>
    <property type="match status" value="1"/>
</dbReference>
<dbReference type="SUPFAM" id="SSF56112">
    <property type="entry name" value="Protein kinase-like (PK-like)"/>
    <property type="match status" value="1"/>
</dbReference>
<dbReference type="Gene3D" id="3.30.200.20">
    <property type="entry name" value="Phosphorylase Kinase, domain 1"/>
    <property type="match status" value="1"/>
</dbReference>
<keyword evidence="2" id="KW-0808">Transferase</keyword>
<comment type="caution">
    <text evidence="2">The sequence shown here is derived from an EMBL/GenBank/DDBJ whole genome shotgun (WGS) entry which is preliminary data.</text>
</comment>
<evidence type="ECO:0000313" key="3">
    <source>
        <dbReference type="Proteomes" id="UP000236151"/>
    </source>
</evidence>
<sequence>MNSNELKYMELIKSRYPQLDLSKIEFNKTDGSYSDVAIVNNEAVFKFARYDWSATYLRNEADVIRFIQDFVDLPLPDVELVDQNVTKRRFIKGSPLYRNLLLKSDYQTQDAIAKQIATFLHQLHTIPVKKAQHANIGYSQMNRTQEEWLAELETMQRKILHYCTDYVKEYLRQIIQPVIDNEKFFDFQSVLIHGDLTPNHILFDKSSRKVSGIIGFSNAGFGDPAYDIGMLIDHLGENFVKRMSRYYPISPACLDRARFYAYISNFMWFRDVCDMISTRDFSRFQIPAKDRDIFPLGTLTTAFEIKASKK</sequence>
<feature type="domain" description="Aminoglycoside phosphotransferase" evidence="1">
    <location>
        <begin position="41"/>
        <end position="248"/>
    </location>
</feature>
<evidence type="ECO:0000313" key="2">
    <source>
        <dbReference type="EMBL" id="PNT97242.1"/>
    </source>
</evidence>
<dbReference type="InterPro" id="IPR011009">
    <property type="entry name" value="Kinase-like_dom_sf"/>
</dbReference>
<keyword evidence="3" id="KW-1185">Reference proteome</keyword>
<dbReference type="OrthoDB" id="48950at2"/>
<evidence type="ECO:0000259" key="1">
    <source>
        <dbReference type="Pfam" id="PF01636"/>
    </source>
</evidence>
<dbReference type="Proteomes" id="UP000236151">
    <property type="component" value="Unassembled WGS sequence"/>
</dbReference>
<gene>
    <name evidence="2" type="ORF">CDQ84_13755</name>
</gene>
<dbReference type="EMBL" id="NIOJ01000039">
    <property type="protein sequence ID" value="PNT97242.1"/>
    <property type="molecule type" value="Genomic_DNA"/>
</dbReference>
<reference evidence="2 3" key="1">
    <citation type="submission" date="2017-06" db="EMBL/GenBank/DDBJ databases">
        <title>Investigating the central metabolism of Clostridium thermosuccinogenes.</title>
        <authorList>
            <person name="Koendjbiharie J.G."/>
            <person name="van Kranenburg R."/>
        </authorList>
    </citation>
    <scope>NUCLEOTIDE SEQUENCE [LARGE SCALE GENOMIC DNA]</scope>
    <source>
        <strain evidence="2 3">DSM 5806</strain>
    </source>
</reference>
<dbReference type="KEGG" id="cthd:CDO33_15975"/>
<dbReference type="PANTHER" id="PTHR21310">
    <property type="entry name" value="AMINOGLYCOSIDE PHOSPHOTRANSFERASE-RELATED-RELATED"/>
    <property type="match status" value="1"/>
</dbReference>
<organism evidence="2 3">
    <name type="scientific">Clostridium thermosuccinogenes</name>
    <dbReference type="NCBI Taxonomy" id="84032"/>
    <lineage>
        <taxon>Bacteria</taxon>
        <taxon>Bacillati</taxon>
        <taxon>Bacillota</taxon>
        <taxon>Clostridia</taxon>
        <taxon>Eubacteriales</taxon>
        <taxon>Clostridiaceae</taxon>
        <taxon>Clostridium</taxon>
    </lineage>
</organism>
<dbReference type="Gene3D" id="3.90.1200.10">
    <property type="match status" value="1"/>
</dbReference>
<dbReference type="AlphaFoldDB" id="A0A2K2F5K1"/>
<dbReference type="GO" id="GO:0016740">
    <property type="term" value="F:transferase activity"/>
    <property type="evidence" value="ECO:0007669"/>
    <property type="project" value="UniProtKB-KW"/>
</dbReference>
<name>A0A2K2F5K1_9CLOT</name>
<proteinExistence type="predicted"/>
<dbReference type="InterPro" id="IPR002575">
    <property type="entry name" value="Aminoglycoside_PTrfase"/>
</dbReference>